<keyword evidence="5" id="KW-1185">Reference proteome</keyword>
<gene>
    <name evidence="4" type="ORF">HaLaN_01751</name>
</gene>
<protein>
    <submittedName>
        <fullName evidence="4">ATP-grasp domain-containing protein</fullName>
    </submittedName>
</protein>
<keyword evidence="1" id="KW-0436">Ligase</keyword>
<dbReference type="GO" id="GO:0016874">
    <property type="term" value="F:ligase activity"/>
    <property type="evidence" value="ECO:0007669"/>
    <property type="project" value="UniProtKB-KW"/>
</dbReference>
<evidence type="ECO:0000256" key="3">
    <source>
        <dbReference type="ARBA" id="ARBA00022840"/>
    </source>
</evidence>
<sequence>MGHGADSECSTSGMIVEELLAGSEVDVDCIVQDGQLLFACLSDNHPPGGEVFVETGGRCPSTLPPSAQAQLLLLTRDVAAMFPGLSGVMHFEAMYSDKGPVPIELNARIGGAETPVQASTHYAGLTYRHTLCVARALYRTSWHFYRYIYRREQSSIRPNMGSGALERQ</sequence>
<dbReference type="EMBL" id="BLLF01000069">
    <property type="protein sequence ID" value="GFH07012.1"/>
    <property type="molecule type" value="Genomic_DNA"/>
</dbReference>
<dbReference type="PANTHER" id="PTHR43585:SF2">
    <property type="entry name" value="ATP-GRASP ENZYME FSQD"/>
    <property type="match status" value="1"/>
</dbReference>
<keyword evidence="3" id="KW-0067">ATP-binding</keyword>
<evidence type="ECO:0000313" key="4">
    <source>
        <dbReference type="EMBL" id="GFH07012.1"/>
    </source>
</evidence>
<organism evidence="4 5">
    <name type="scientific">Haematococcus lacustris</name>
    <name type="common">Green alga</name>
    <name type="synonym">Haematococcus pluvialis</name>
    <dbReference type="NCBI Taxonomy" id="44745"/>
    <lineage>
        <taxon>Eukaryota</taxon>
        <taxon>Viridiplantae</taxon>
        <taxon>Chlorophyta</taxon>
        <taxon>core chlorophytes</taxon>
        <taxon>Chlorophyceae</taxon>
        <taxon>CS clade</taxon>
        <taxon>Chlamydomonadales</taxon>
        <taxon>Haematococcaceae</taxon>
        <taxon>Haematococcus</taxon>
    </lineage>
</organism>
<dbReference type="PANTHER" id="PTHR43585">
    <property type="entry name" value="FUMIPYRROLE BIOSYNTHESIS PROTEIN C"/>
    <property type="match status" value="1"/>
</dbReference>
<dbReference type="InterPro" id="IPR052032">
    <property type="entry name" value="ATP-dep_AA_Ligase"/>
</dbReference>
<keyword evidence="2" id="KW-0547">Nucleotide-binding</keyword>
<dbReference type="Pfam" id="PF13535">
    <property type="entry name" value="ATP-grasp_4"/>
    <property type="match status" value="1"/>
</dbReference>
<accession>A0A699YVF0</accession>
<dbReference type="Gene3D" id="3.30.470.20">
    <property type="entry name" value="ATP-grasp fold, B domain"/>
    <property type="match status" value="1"/>
</dbReference>
<evidence type="ECO:0000256" key="1">
    <source>
        <dbReference type="ARBA" id="ARBA00022598"/>
    </source>
</evidence>
<evidence type="ECO:0000313" key="5">
    <source>
        <dbReference type="Proteomes" id="UP000485058"/>
    </source>
</evidence>
<proteinExistence type="predicted"/>
<dbReference type="AlphaFoldDB" id="A0A699YVF0"/>
<name>A0A699YVF0_HAELA</name>
<evidence type="ECO:0000256" key="2">
    <source>
        <dbReference type="ARBA" id="ARBA00022741"/>
    </source>
</evidence>
<reference evidence="4 5" key="1">
    <citation type="submission" date="2020-02" db="EMBL/GenBank/DDBJ databases">
        <title>Draft genome sequence of Haematococcus lacustris strain NIES-144.</title>
        <authorList>
            <person name="Morimoto D."/>
            <person name="Nakagawa S."/>
            <person name="Yoshida T."/>
            <person name="Sawayama S."/>
        </authorList>
    </citation>
    <scope>NUCLEOTIDE SEQUENCE [LARGE SCALE GENOMIC DNA]</scope>
    <source>
        <strain evidence="4 5">NIES-144</strain>
    </source>
</reference>
<dbReference type="Proteomes" id="UP000485058">
    <property type="component" value="Unassembled WGS sequence"/>
</dbReference>
<comment type="caution">
    <text evidence="4">The sequence shown here is derived from an EMBL/GenBank/DDBJ whole genome shotgun (WGS) entry which is preliminary data.</text>
</comment>
<dbReference type="SUPFAM" id="SSF56059">
    <property type="entry name" value="Glutathione synthetase ATP-binding domain-like"/>
    <property type="match status" value="1"/>
</dbReference>
<dbReference type="GO" id="GO:0005524">
    <property type="term" value="F:ATP binding"/>
    <property type="evidence" value="ECO:0007669"/>
    <property type="project" value="UniProtKB-KW"/>
</dbReference>